<keyword evidence="2 6" id="KW-0813">Transport</keyword>
<dbReference type="Proteomes" id="UP001596074">
    <property type="component" value="Unassembled WGS sequence"/>
</dbReference>
<dbReference type="InterPro" id="IPR051204">
    <property type="entry name" value="ABC_transp_perm/SBD"/>
</dbReference>
<dbReference type="EMBL" id="JBHSON010000017">
    <property type="protein sequence ID" value="MFC5746845.1"/>
    <property type="molecule type" value="Genomic_DNA"/>
</dbReference>
<evidence type="ECO:0000256" key="3">
    <source>
        <dbReference type="ARBA" id="ARBA00022692"/>
    </source>
</evidence>
<feature type="transmembrane region" description="Helical" evidence="6">
    <location>
        <begin position="189"/>
        <end position="210"/>
    </location>
</feature>
<accession>A0ABW0ZU89</accession>
<dbReference type="PANTHER" id="PTHR30177">
    <property type="entry name" value="GLYCINE BETAINE/L-PROLINE TRANSPORT SYSTEM PERMEASE PROTEIN PROW"/>
    <property type="match status" value="1"/>
</dbReference>
<evidence type="ECO:0000313" key="8">
    <source>
        <dbReference type="EMBL" id="MFC5746845.1"/>
    </source>
</evidence>
<feature type="domain" description="ABC transmembrane type-1" evidence="7">
    <location>
        <begin position="28"/>
        <end position="207"/>
    </location>
</feature>
<dbReference type="InterPro" id="IPR000515">
    <property type="entry name" value="MetI-like"/>
</dbReference>
<keyword evidence="4 6" id="KW-1133">Transmembrane helix</keyword>
<feature type="transmembrane region" description="Helical" evidence="6">
    <location>
        <begin position="30"/>
        <end position="51"/>
    </location>
</feature>
<evidence type="ECO:0000313" key="9">
    <source>
        <dbReference type="Proteomes" id="UP001596074"/>
    </source>
</evidence>
<sequence>MTALAADGEPLIRWSWIGDNAAELAEYTGVHLRLALLPVLFGLVIAVPLGVACRRWGWLYPPALTATNVLYAIPSLALFMIFVQYTGLTGSTVMIPLTLYTLAVLLPNVVDGLAAVPEPVRQAATAMGFGTLRRLVRVELPIAVPVVIAGVRVAAVSSISLVAVGQLIGQGGLGYYITRGMQLDFPTQIIVAIVLIVLLALVTDALLVLLQRLLTPWQRARGAS</sequence>
<evidence type="ECO:0000256" key="6">
    <source>
        <dbReference type="RuleBase" id="RU363032"/>
    </source>
</evidence>
<comment type="caution">
    <text evidence="8">The sequence shown here is derived from an EMBL/GenBank/DDBJ whole genome shotgun (WGS) entry which is preliminary data.</text>
</comment>
<organism evidence="8 9">
    <name type="scientific">Actinomadura rugatobispora</name>
    <dbReference type="NCBI Taxonomy" id="1994"/>
    <lineage>
        <taxon>Bacteria</taxon>
        <taxon>Bacillati</taxon>
        <taxon>Actinomycetota</taxon>
        <taxon>Actinomycetes</taxon>
        <taxon>Streptosporangiales</taxon>
        <taxon>Thermomonosporaceae</taxon>
        <taxon>Actinomadura</taxon>
    </lineage>
</organism>
<evidence type="ECO:0000256" key="2">
    <source>
        <dbReference type="ARBA" id="ARBA00022448"/>
    </source>
</evidence>
<proteinExistence type="inferred from homology"/>
<evidence type="ECO:0000256" key="4">
    <source>
        <dbReference type="ARBA" id="ARBA00022989"/>
    </source>
</evidence>
<feature type="transmembrane region" description="Helical" evidence="6">
    <location>
        <begin position="138"/>
        <end position="169"/>
    </location>
</feature>
<dbReference type="Gene3D" id="1.10.3720.10">
    <property type="entry name" value="MetI-like"/>
    <property type="match status" value="1"/>
</dbReference>
<evidence type="ECO:0000259" key="7">
    <source>
        <dbReference type="PROSITE" id="PS50928"/>
    </source>
</evidence>
<keyword evidence="3 6" id="KW-0812">Transmembrane</keyword>
<dbReference type="Pfam" id="PF00528">
    <property type="entry name" value="BPD_transp_1"/>
    <property type="match status" value="1"/>
</dbReference>
<name>A0ABW0ZU89_9ACTN</name>
<evidence type="ECO:0000256" key="5">
    <source>
        <dbReference type="ARBA" id="ARBA00023136"/>
    </source>
</evidence>
<dbReference type="PROSITE" id="PS50928">
    <property type="entry name" value="ABC_TM1"/>
    <property type="match status" value="1"/>
</dbReference>
<feature type="transmembrane region" description="Helical" evidence="6">
    <location>
        <begin position="63"/>
        <end position="85"/>
    </location>
</feature>
<keyword evidence="9" id="KW-1185">Reference proteome</keyword>
<reference evidence="9" key="1">
    <citation type="journal article" date="2019" name="Int. J. Syst. Evol. Microbiol.">
        <title>The Global Catalogue of Microorganisms (GCM) 10K type strain sequencing project: providing services to taxonomists for standard genome sequencing and annotation.</title>
        <authorList>
            <consortium name="The Broad Institute Genomics Platform"/>
            <consortium name="The Broad Institute Genome Sequencing Center for Infectious Disease"/>
            <person name="Wu L."/>
            <person name="Ma J."/>
        </authorList>
    </citation>
    <scope>NUCLEOTIDE SEQUENCE [LARGE SCALE GENOMIC DNA]</scope>
    <source>
        <strain evidence="9">KCTC 42087</strain>
    </source>
</reference>
<protein>
    <submittedName>
        <fullName evidence="8">ABC transporter permease</fullName>
    </submittedName>
</protein>
<gene>
    <name evidence="8" type="ORF">ACFPZN_14560</name>
</gene>
<dbReference type="InterPro" id="IPR035906">
    <property type="entry name" value="MetI-like_sf"/>
</dbReference>
<evidence type="ECO:0000256" key="1">
    <source>
        <dbReference type="ARBA" id="ARBA00004141"/>
    </source>
</evidence>
<dbReference type="SUPFAM" id="SSF161098">
    <property type="entry name" value="MetI-like"/>
    <property type="match status" value="1"/>
</dbReference>
<feature type="transmembrane region" description="Helical" evidence="6">
    <location>
        <begin position="97"/>
        <end position="117"/>
    </location>
</feature>
<dbReference type="PANTHER" id="PTHR30177:SF4">
    <property type="entry name" value="OSMOPROTECTANT IMPORT PERMEASE PROTEIN OSMW"/>
    <property type="match status" value="1"/>
</dbReference>
<comment type="similarity">
    <text evidence="6">Belongs to the binding-protein-dependent transport system permease family.</text>
</comment>
<comment type="subcellular location">
    <subcellularLocation>
        <location evidence="6">Cell membrane</location>
        <topology evidence="6">Multi-pass membrane protein</topology>
    </subcellularLocation>
    <subcellularLocation>
        <location evidence="1">Membrane</location>
        <topology evidence="1">Multi-pass membrane protein</topology>
    </subcellularLocation>
</comment>
<keyword evidence="5 6" id="KW-0472">Membrane</keyword>
<dbReference type="RefSeq" id="WP_378282463.1">
    <property type="nucleotide sequence ID" value="NZ_JBHSON010000017.1"/>
</dbReference>
<dbReference type="CDD" id="cd06261">
    <property type="entry name" value="TM_PBP2"/>
    <property type="match status" value="1"/>
</dbReference>